<dbReference type="CDD" id="cd11338">
    <property type="entry name" value="AmyAc_CMD"/>
    <property type="match status" value="1"/>
</dbReference>
<feature type="domain" description="Glycosyl hydrolase family 13 catalytic" evidence="3">
    <location>
        <begin position="3"/>
        <end position="360"/>
    </location>
</feature>
<dbReference type="PANTHER" id="PTHR10357:SF210">
    <property type="entry name" value="MALTODEXTRIN GLUCOSIDASE"/>
    <property type="match status" value="1"/>
</dbReference>
<evidence type="ECO:0000256" key="1">
    <source>
        <dbReference type="ARBA" id="ARBA00022801"/>
    </source>
</evidence>
<evidence type="ECO:0000313" key="4">
    <source>
        <dbReference type="EMBL" id="HIS97835.1"/>
    </source>
</evidence>
<dbReference type="PANTHER" id="PTHR10357">
    <property type="entry name" value="ALPHA-AMYLASE FAMILY MEMBER"/>
    <property type="match status" value="1"/>
</dbReference>
<dbReference type="InterPro" id="IPR045857">
    <property type="entry name" value="O16G_dom_2"/>
</dbReference>
<dbReference type="GO" id="GO:0016798">
    <property type="term" value="F:hydrolase activity, acting on glycosyl bonds"/>
    <property type="evidence" value="ECO:0007669"/>
    <property type="project" value="UniProtKB-KW"/>
</dbReference>
<dbReference type="SMART" id="SM00642">
    <property type="entry name" value="Aamy"/>
    <property type="match status" value="1"/>
</dbReference>
<evidence type="ECO:0000259" key="3">
    <source>
        <dbReference type="SMART" id="SM00642"/>
    </source>
</evidence>
<dbReference type="GO" id="GO:0005975">
    <property type="term" value="P:carbohydrate metabolic process"/>
    <property type="evidence" value="ECO:0007669"/>
    <property type="project" value="InterPro"/>
</dbReference>
<reference evidence="4" key="2">
    <citation type="journal article" date="2021" name="PeerJ">
        <title>Extensive microbial diversity within the chicken gut microbiome revealed by metagenomics and culture.</title>
        <authorList>
            <person name="Gilroy R."/>
            <person name="Ravi A."/>
            <person name="Getino M."/>
            <person name="Pursley I."/>
            <person name="Horton D.L."/>
            <person name="Alikhan N.F."/>
            <person name="Baker D."/>
            <person name="Gharbi K."/>
            <person name="Hall N."/>
            <person name="Watson M."/>
            <person name="Adriaenssens E.M."/>
            <person name="Foster-Nyarko E."/>
            <person name="Jarju S."/>
            <person name="Secka A."/>
            <person name="Antonio M."/>
            <person name="Oren A."/>
            <person name="Chaudhuri R.R."/>
            <person name="La Ragione R."/>
            <person name="Hildebrand F."/>
            <person name="Pallen M.J."/>
        </authorList>
    </citation>
    <scope>NUCLEOTIDE SEQUENCE</scope>
    <source>
        <strain evidence="4">ChiHecec3B27-6122</strain>
    </source>
</reference>
<proteinExistence type="predicted"/>
<dbReference type="Gene3D" id="3.20.20.80">
    <property type="entry name" value="Glycosidases"/>
    <property type="match status" value="1"/>
</dbReference>
<dbReference type="Gene3D" id="3.90.400.10">
    <property type="entry name" value="Oligo-1,6-glucosidase, Domain 2"/>
    <property type="match status" value="1"/>
</dbReference>
<accession>A0A9D1G5F3</accession>
<protein>
    <submittedName>
        <fullName evidence="4">Glycoside hydrolase family 13 protein</fullName>
    </submittedName>
</protein>
<dbReference type="Pfam" id="PF00128">
    <property type="entry name" value="Alpha-amylase"/>
    <property type="match status" value="1"/>
</dbReference>
<sequence length="421" mass="47802">MYQIFPDRFRIGSGPEKTGYINLEWGEKPTPKSFAGGDLRGIEEGLPYLEELGVTCIYMTPVFKSVSNHKYDIEDYFRVDEHFGGDEALRSLIGAAHERGMKVVLDGVFNHCAYTNPIFTDTSVRGRESPYWDWFFIDGERSSFKDCNYRTFADVPYMPKLNTDNDGVIDYFCRVGRYWIEEFGADGWRLDVSDEISMRFLRRFREAVKAAKPEAVIIGEVWHGAMEFLGGDMYDGVMNYGLTKACLDLLAFDRLDAAGFASRLCLLLWRNIGPACEMMFNLLDSHDTDRFLSQVGGDRRREALALAVLFFFPGMPMVFYGDEIGTEGGYDPDCRRCFSWDESSWDMELYGLVKRLAELRKGECLSRGGCRVSESGGVVAIERFTDEESVTLYLNPSETARSLTDGTAIEAMGIVIKEKEM</sequence>
<evidence type="ECO:0000313" key="5">
    <source>
        <dbReference type="Proteomes" id="UP000886876"/>
    </source>
</evidence>
<dbReference type="Proteomes" id="UP000886876">
    <property type="component" value="Unassembled WGS sequence"/>
</dbReference>
<dbReference type="InterPro" id="IPR006047">
    <property type="entry name" value="GH13_cat_dom"/>
</dbReference>
<reference evidence="4" key="1">
    <citation type="submission" date="2020-10" db="EMBL/GenBank/DDBJ databases">
        <authorList>
            <person name="Gilroy R."/>
        </authorList>
    </citation>
    <scope>NUCLEOTIDE SEQUENCE</scope>
    <source>
        <strain evidence="4">ChiHecec3B27-6122</strain>
    </source>
</reference>
<dbReference type="AlphaFoldDB" id="A0A9D1G5F3"/>
<comment type="caution">
    <text evidence="4">The sequence shown here is derived from an EMBL/GenBank/DDBJ whole genome shotgun (WGS) entry which is preliminary data.</text>
</comment>
<keyword evidence="2" id="KW-0326">Glycosidase</keyword>
<dbReference type="SUPFAM" id="SSF51445">
    <property type="entry name" value="(Trans)glycosidases"/>
    <property type="match status" value="1"/>
</dbReference>
<keyword evidence="1 4" id="KW-0378">Hydrolase</keyword>
<dbReference type="InterPro" id="IPR017853">
    <property type="entry name" value="GH"/>
</dbReference>
<dbReference type="EMBL" id="DVJS01000191">
    <property type="protein sequence ID" value="HIS97835.1"/>
    <property type="molecule type" value="Genomic_DNA"/>
</dbReference>
<gene>
    <name evidence="4" type="ORF">IAD42_07675</name>
</gene>
<evidence type="ECO:0000256" key="2">
    <source>
        <dbReference type="ARBA" id="ARBA00023295"/>
    </source>
</evidence>
<name>A0A9D1G5F3_9FIRM</name>
<organism evidence="4 5">
    <name type="scientific">Candidatus Scatomorpha pullistercoris</name>
    <dbReference type="NCBI Taxonomy" id="2840929"/>
    <lineage>
        <taxon>Bacteria</taxon>
        <taxon>Bacillati</taxon>
        <taxon>Bacillota</taxon>
        <taxon>Clostridia</taxon>
        <taxon>Eubacteriales</taxon>
        <taxon>Candidatus Scatomorpha</taxon>
    </lineage>
</organism>